<dbReference type="InterPro" id="IPR036880">
    <property type="entry name" value="Kunitz_BPTI_sf"/>
</dbReference>
<dbReference type="InterPro" id="IPR002861">
    <property type="entry name" value="Reeler_dom"/>
</dbReference>
<keyword evidence="4" id="KW-0272">Extracellular matrix</keyword>
<dbReference type="InterPro" id="IPR038678">
    <property type="entry name" value="Spondin_N_sf"/>
</dbReference>
<dbReference type="Pfam" id="PF00090">
    <property type="entry name" value="TSP_1"/>
    <property type="match status" value="3"/>
</dbReference>
<evidence type="ECO:0000256" key="1">
    <source>
        <dbReference type="ARBA" id="ARBA00004498"/>
    </source>
</evidence>
<dbReference type="Pfam" id="PF19028">
    <property type="entry name" value="TSP1_spondin"/>
    <property type="match status" value="2"/>
</dbReference>
<dbReference type="NCBIfam" id="NF038123">
    <property type="entry name" value="NF038123_dom"/>
    <property type="match status" value="1"/>
</dbReference>
<dbReference type="InterPro" id="IPR002223">
    <property type="entry name" value="Kunitz_BPTI"/>
</dbReference>
<reference evidence="18 19" key="1">
    <citation type="submission" date="2025-05" db="UniProtKB">
        <authorList>
            <consortium name="RefSeq"/>
        </authorList>
    </citation>
    <scope>IDENTIFICATION</scope>
    <source>
        <tissue evidence="18 19">Whole Larva</tissue>
    </source>
</reference>
<keyword evidence="3" id="KW-0964">Secreted</keyword>
<keyword evidence="8" id="KW-0130">Cell adhesion</keyword>
<name>A0ABM1M7H5_NICVS</name>
<dbReference type="SUPFAM" id="SSF82895">
    <property type="entry name" value="TSP-1 type 1 repeat"/>
    <property type="match status" value="5"/>
</dbReference>
<evidence type="ECO:0000256" key="13">
    <source>
        <dbReference type="SAM" id="SignalP"/>
    </source>
</evidence>
<feature type="chain" id="PRO_5045022677" description="Spondin-1" evidence="13">
    <location>
        <begin position="21"/>
        <end position="893"/>
    </location>
</feature>
<feature type="signal peptide" evidence="13">
    <location>
        <begin position="1"/>
        <end position="20"/>
    </location>
</feature>
<keyword evidence="5" id="KW-0479">Metal-binding</keyword>
<evidence type="ECO:0000256" key="12">
    <source>
        <dbReference type="SAM" id="MobiDB-lite"/>
    </source>
</evidence>
<evidence type="ECO:0000259" key="15">
    <source>
        <dbReference type="PROSITE" id="PS51019"/>
    </source>
</evidence>
<dbReference type="InterPro" id="IPR051418">
    <property type="entry name" value="Spondin/Thrombospondin_T1"/>
</dbReference>
<evidence type="ECO:0000256" key="8">
    <source>
        <dbReference type="ARBA" id="ARBA00022889"/>
    </source>
</evidence>
<keyword evidence="9" id="KW-1015">Disulfide bond</keyword>
<evidence type="ECO:0000256" key="3">
    <source>
        <dbReference type="ARBA" id="ARBA00022525"/>
    </source>
</evidence>
<dbReference type="PROSITE" id="PS51019">
    <property type="entry name" value="REELIN"/>
    <property type="match status" value="1"/>
</dbReference>
<dbReference type="Pfam" id="PF02014">
    <property type="entry name" value="Reeler"/>
    <property type="match status" value="1"/>
</dbReference>
<dbReference type="PRINTS" id="PR00759">
    <property type="entry name" value="BASICPTASE"/>
</dbReference>
<dbReference type="PROSITE" id="PS00280">
    <property type="entry name" value="BPTI_KUNITZ_1"/>
    <property type="match status" value="1"/>
</dbReference>
<dbReference type="SMART" id="SM00131">
    <property type="entry name" value="KU"/>
    <property type="match status" value="1"/>
</dbReference>
<dbReference type="RefSeq" id="XP_017771299.1">
    <property type="nucleotide sequence ID" value="XM_017915810.1"/>
</dbReference>
<evidence type="ECO:0000313" key="19">
    <source>
        <dbReference type="RefSeq" id="XP_017771299.1"/>
    </source>
</evidence>
<evidence type="ECO:0000256" key="5">
    <source>
        <dbReference type="ARBA" id="ARBA00022723"/>
    </source>
</evidence>
<dbReference type="PROSITE" id="PS50279">
    <property type="entry name" value="BPTI_KUNITZ_2"/>
    <property type="match status" value="1"/>
</dbReference>
<dbReference type="Gene3D" id="2.60.40.2130">
    <property type="entry name" value="F-spondin domain"/>
    <property type="match status" value="1"/>
</dbReference>
<comment type="subcellular location">
    <subcellularLocation>
        <location evidence="1">Secreted</location>
        <location evidence="1">Extracellular space</location>
        <location evidence="1">Extracellular matrix</location>
    </subcellularLocation>
</comment>
<sequence>MRLKVAFLWLVSSISWIGEALRCDRTPEGTFSPRTRADGRFVIEVSGNPDTYVPGEQYNIFLRSNGEYQAKNKFKDFLLLVEHEPSEKILGEVHNPSVGTLQLLGDMLMKFSEKCRNAVMQTNSLPKSEVQVLWVAPPSGSGCVAIRATVVESKEFWYTDDGPLSKILCEEVQENEDTQPNMLRQCCACDEAKYEVTFEGLWSRNTHPKDFPSNGWLTRFSDIIGASHTFDYTFWNYGEIASNGLRQLAENGNTRMLESELKAKSEHIRTIIKARGISYPNITGKTFAVFRVDKRHHLMSLVSMIDPSPDWIVGVSGLELCLRNCSWVESRVLNLYPWDAGTDDGPTYISANQPSMPPHPIRRIKSNSPNDPRSPFYDPTGTEMKPLARLYLSRQRLYEKNCVAQVDVSEEDGGVEGDKCEMEEWSEWSKCTVTCGRGFKYKQRAYKNPASNFVCNKPLTKRASCVAILEHCSNQQRPQEADPSCSLTGWGNWSSCTAPCGPGWKTRSRRYKNRKAAKRCAAGNENPEPLEQNLECMERECGPSDRRPLQESKECEGRAWSNWSPCSSTCGKGIKVRRRMAYRSLWGRSPARYNRGLFDTEDTSRDDDDDGSDEDPCMNLDEKVECINDDVPVCEDTVDNSAVVCGFPRDEGGCMSNVDRWYFDVIKGNCDIFSYSGCQGNKNNFKTLERCENVCDSYKKELLANRTAYKRQLGVTVSGVLSYNLHHMQNDDADNCVPGSQTRQDQDKKIIQEPIGEVVDCQMSEWTNWSGCNATCGRGFSTKHRFIRVHPSNGGKRCPQKILKKRKCKIPCPGDYTKRDPMLPTWGTANSLEHVQIDCVMTGWSAWSPCSRSCGPNAVQQRTRGILLPPSGRGEPCLHRTEERPCSLLACPE</sequence>
<feature type="domain" description="BPTI/Kunitz inhibitor" evidence="14">
    <location>
        <begin position="645"/>
        <end position="695"/>
    </location>
</feature>
<dbReference type="CDD" id="cd00109">
    <property type="entry name" value="Kunitz-type"/>
    <property type="match status" value="1"/>
</dbReference>
<evidence type="ECO:0000256" key="9">
    <source>
        <dbReference type="ARBA" id="ARBA00023157"/>
    </source>
</evidence>
<evidence type="ECO:0000259" key="16">
    <source>
        <dbReference type="PROSITE" id="PS51020"/>
    </source>
</evidence>
<evidence type="ECO:0000256" key="11">
    <source>
        <dbReference type="ARBA" id="ARBA00030964"/>
    </source>
</evidence>
<evidence type="ECO:0000256" key="4">
    <source>
        <dbReference type="ARBA" id="ARBA00022530"/>
    </source>
</evidence>
<evidence type="ECO:0000256" key="6">
    <source>
        <dbReference type="ARBA" id="ARBA00022729"/>
    </source>
</evidence>
<dbReference type="PROSITE" id="PS50092">
    <property type="entry name" value="TSP1"/>
    <property type="match status" value="5"/>
</dbReference>
<dbReference type="CDD" id="cd08544">
    <property type="entry name" value="Reeler"/>
    <property type="match status" value="1"/>
</dbReference>
<keyword evidence="7" id="KW-0677">Repeat</keyword>
<evidence type="ECO:0000256" key="10">
    <source>
        <dbReference type="ARBA" id="ARBA00023180"/>
    </source>
</evidence>
<dbReference type="GeneID" id="108557919"/>
<dbReference type="Pfam" id="PF06468">
    <property type="entry name" value="Spond_N"/>
    <property type="match status" value="1"/>
</dbReference>
<protein>
    <recommendedName>
        <fullName evidence="2">Spondin-1</fullName>
    </recommendedName>
    <alternativeName>
        <fullName evidence="11">F-spondin</fullName>
    </alternativeName>
</protein>
<dbReference type="Proteomes" id="UP000695000">
    <property type="component" value="Unplaced"/>
</dbReference>
<feature type="domain" description="Spondin" evidence="16">
    <location>
        <begin position="182"/>
        <end position="372"/>
    </location>
</feature>
<evidence type="ECO:0000256" key="2">
    <source>
        <dbReference type="ARBA" id="ARBA00019594"/>
    </source>
</evidence>
<evidence type="ECO:0000313" key="17">
    <source>
        <dbReference type="Proteomes" id="UP000695000"/>
    </source>
</evidence>
<dbReference type="PANTHER" id="PTHR11311">
    <property type="entry name" value="SPONDIN"/>
    <property type="match status" value="1"/>
</dbReference>
<evidence type="ECO:0000313" key="18">
    <source>
        <dbReference type="RefSeq" id="XP_017770525.1"/>
    </source>
</evidence>
<evidence type="ECO:0000256" key="7">
    <source>
        <dbReference type="ARBA" id="ARBA00022737"/>
    </source>
</evidence>
<evidence type="ECO:0000259" key="14">
    <source>
        <dbReference type="PROSITE" id="PS50279"/>
    </source>
</evidence>
<dbReference type="InterPro" id="IPR009465">
    <property type="entry name" value="Spondin_N"/>
</dbReference>
<keyword evidence="10" id="KW-0325">Glycoprotein</keyword>
<dbReference type="Gene3D" id="2.20.100.10">
    <property type="entry name" value="Thrombospondin type-1 (TSP1) repeat"/>
    <property type="match status" value="5"/>
</dbReference>
<accession>A0ABM1M7H5</accession>
<dbReference type="InterPro" id="IPR000884">
    <property type="entry name" value="TSP1_rpt"/>
</dbReference>
<feature type="domain" description="Reelin" evidence="15">
    <location>
        <begin position="8"/>
        <end position="181"/>
    </location>
</feature>
<proteinExistence type="predicted"/>
<dbReference type="PANTHER" id="PTHR11311:SF16">
    <property type="entry name" value="SPONDIN-1"/>
    <property type="match status" value="1"/>
</dbReference>
<dbReference type="Pfam" id="PF00014">
    <property type="entry name" value="Kunitz_BPTI"/>
    <property type="match status" value="1"/>
</dbReference>
<dbReference type="SMART" id="SM00209">
    <property type="entry name" value="TSP1"/>
    <property type="match status" value="5"/>
</dbReference>
<organism evidence="17 18">
    <name type="scientific">Nicrophorus vespilloides</name>
    <name type="common">Boreal carrion beetle</name>
    <dbReference type="NCBI Taxonomy" id="110193"/>
    <lineage>
        <taxon>Eukaryota</taxon>
        <taxon>Metazoa</taxon>
        <taxon>Ecdysozoa</taxon>
        <taxon>Arthropoda</taxon>
        <taxon>Hexapoda</taxon>
        <taxon>Insecta</taxon>
        <taxon>Pterygota</taxon>
        <taxon>Neoptera</taxon>
        <taxon>Endopterygota</taxon>
        <taxon>Coleoptera</taxon>
        <taxon>Polyphaga</taxon>
        <taxon>Staphyliniformia</taxon>
        <taxon>Silphidae</taxon>
        <taxon>Nicrophorinae</taxon>
        <taxon>Nicrophorus</taxon>
    </lineage>
</organism>
<feature type="region of interest" description="Disordered" evidence="12">
    <location>
        <begin position="352"/>
        <end position="379"/>
    </location>
</feature>
<dbReference type="InterPro" id="IPR020901">
    <property type="entry name" value="Prtase_inh_Kunz-CS"/>
</dbReference>
<dbReference type="Gene3D" id="2.60.40.4060">
    <property type="entry name" value="Reeler domain"/>
    <property type="match status" value="1"/>
</dbReference>
<dbReference type="SUPFAM" id="SSF57362">
    <property type="entry name" value="BPTI-like"/>
    <property type="match status" value="1"/>
</dbReference>
<gene>
    <name evidence="18 19" type="primary">LOC108557919</name>
</gene>
<dbReference type="RefSeq" id="XP_017770525.1">
    <property type="nucleotide sequence ID" value="XM_017915036.1"/>
</dbReference>
<dbReference type="InterPro" id="IPR042307">
    <property type="entry name" value="Reeler_sf"/>
</dbReference>
<dbReference type="Gene3D" id="4.10.410.10">
    <property type="entry name" value="Pancreatic trypsin inhibitor Kunitz domain"/>
    <property type="match status" value="1"/>
</dbReference>
<dbReference type="InterPro" id="IPR036383">
    <property type="entry name" value="TSP1_rpt_sf"/>
</dbReference>
<dbReference type="InterPro" id="IPR044004">
    <property type="entry name" value="TSP1_spondin_dom"/>
</dbReference>
<keyword evidence="6 13" id="KW-0732">Signal</keyword>
<keyword evidence="17" id="KW-1185">Reference proteome</keyword>
<dbReference type="PROSITE" id="PS51020">
    <property type="entry name" value="SPONDIN"/>
    <property type="match status" value="1"/>
</dbReference>